<evidence type="ECO:0000256" key="4">
    <source>
        <dbReference type="ARBA" id="ARBA00022684"/>
    </source>
</evidence>
<dbReference type="GO" id="GO:0046872">
    <property type="term" value="F:metal ion binding"/>
    <property type="evidence" value="ECO:0007669"/>
    <property type="project" value="TreeGrafter"/>
</dbReference>
<protein>
    <recommendedName>
        <fullName evidence="8">Glutamate--cysteine ligase</fullName>
        <ecNumber evidence="8">6.3.2.2</ecNumber>
    </recommendedName>
    <alternativeName>
        <fullName evidence="8">Gamma-ECS</fullName>
        <shortName evidence="8">GCS</shortName>
    </alternativeName>
    <alternativeName>
        <fullName evidence="8">Gamma-glutamylcysteine synthetase</fullName>
    </alternativeName>
</protein>
<dbReference type="GO" id="GO:0005524">
    <property type="term" value="F:ATP binding"/>
    <property type="evidence" value="ECO:0007669"/>
    <property type="project" value="UniProtKB-KW"/>
</dbReference>
<dbReference type="Gene3D" id="3.30.590.20">
    <property type="match status" value="1"/>
</dbReference>
<evidence type="ECO:0000313" key="11">
    <source>
        <dbReference type="EMBL" id="OOV88827.1"/>
    </source>
</evidence>
<evidence type="ECO:0000256" key="7">
    <source>
        <dbReference type="ARBA" id="ARBA00048819"/>
    </source>
</evidence>
<dbReference type="Proteomes" id="UP000190064">
    <property type="component" value="Unassembled WGS sequence"/>
</dbReference>
<keyword evidence="4 8" id="KW-0317">Glutathione biosynthesis</keyword>
<dbReference type="GO" id="GO:0006750">
    <property type="term" value="P:glutathione biosynthetic process"/>
    <property type="evidence" value="ECO:0007669"/>
    <property type="project" value="UniProtKB-UniRule"/>
</dbReference>
<dbReference type="HAMAP" id="MF_00578">
    <property type="entry name" value="Glu_cys_ligase"/>
    <property type="match status" value="1"/>
</dbReference>
<dbReference type="InterPro" id="IPR014746">
    <property type="entry name" value="Gln_synth/guanido_kin_cat_dom"/>
</dbReference>
<dbReference type="InterPro" id="IPR007370">
    <property type="entry name" value="Glu_cys_ligase"/>
</dbReference>
<comment type="catalytic activity">
    <reaction evidence="7 8 9">
        <text>L-cysteine + L-glutamate + ATP = gamma-L-glutamyl-L-cysteine + ADP + phosphate + H(+)</text>
        <dbReference type="Rhea" id="RHEA:13285"/>
        <dbReference type="ChEBI" id="CHEBI:15378"/>
        <dbReference type="ChEBI" id="CHEBI:29985"/>
        <dbReference type="ChEBI" id="CHEBI:30616"/>
        <dbReference type="ChEBI" id="CHEBI:35235"/>
        <dbReference type="ChEBI" id="CHEBI:43474"/>
        <dbReference type="ChEBI" id="CHEBI:58173"/>
        <dbReference type="ChEBI" id="CHEBI:456216"/>
        <dbReference type="EC" id="6.3.2.2"/>
    </reaction>
</comment>
<dbReference type="Pfam" id="PF04262">
    <property type="entry name" value="Glu_cys_ligase"/>
    <property type="match status" value="1"/>
</dbReference>
<proteinExistence type="inferred from homology"/>
<dbReference type="SUPFAM" id="SSF55931">
    <property type="entry name" value="Glutamine synthetase/guanido kinase"/>
    <property type="match status" value="1"/>
</dbReference>
<evidence type="ECO:0000256" key="6">
    <source>
        <dbReference type="ARBA" id="ARBA00022840"/>
    </source>
</evidence>
<evidence type="ECO:0000256" key="5">
    <source>
        <dbReference type="ARBA" id="ARBA00022741"/>
    </source>
</evidence>
<dbReference type="AlphaFoldDB" id="A0A1T1HGI2"/>
<sequence length="534" mass="60840">MRGSTLTKTIKDRIEFLRPVAQRGLFNQIKRGLEKEGLRTTPASKLAQTDHPKALGSTLTHPYITTDYSEALLEFITPVSSKLTETLGFLKDLHVFSYRHLGDEVIWPASMPCKLQGNESIPIAQYGSSNSGIMKTVYRHGLSWRYGRIMQSIAGLHYNFSLPEALWPALLHLKYPERDAKDPQVLQDFISEQYFALIRNFRRYSWLLLYLFGASPAVDKSFVEDKPHQLDELDTDTLFLPYATSLRMSDLGYQNNVQSSLKICFNSLENYVNTLNHAIRTPYAPYETLGVKVDGQYRQLNTNILQIENEYYSDIRPKRVTESGERPSEALTQRGVEYIEVRCIDLNPFEAIGITETQARFVDTFLLFCLLENSTQIPDDECKMLDENHSDIVNRGRLPGLMLQTPKGTISREEWSHQLFDRLQPVAELLDSGNDNAIHQAALDAFRPLIDQPELTPSAQVLEAIRKAGSFTAFAQQQAHQQADLLRTTPINKAREALFIQLSESSIRQQADQEEADQIDFDTFLADYMARQSA</sequence>
<keyword evidence="6 8" id="KW-0067">ATP-binding</keyword>
<name>A0A1T1HGI2_OCELI</name>
<dbReference type="EC" id="6.3.2.2" evidence="8"/>
<evidence type="ECO:0000256" key="1">
    <source>
        <dbReference type="ARBA" id="ARBA00005006"/>
    </source>
</evidence>
<dbReference type="UniPathway" id="UPA00142">
    <property type="reaction ID" value="UER00209"/>
</dbReference>
<comment type="caution">
    <text evidence="11">The sequence shown here is derived from an EMBL/GenBank/DDBJ whole genome shotgun (WGS) entry which is preliminary data.</text>
</comment>
<keyword evidence="12" id="KW-1185">Reference proteome</keyword>
<dbReference type="GO" id="GO:0004357">
    <property type="term" value="F:glutamate-cysteine ligase activity"/>
    <property type="evidence" value="ECO:0007669"/>
    <property type="project" value="UniProtKB-UniRule"/>
</dbReference>
<dbReference type="STRING" id="966.BTA35_0204985"/>
<evidence type="ECO:0000256" key="8">
    <source>
        <dbReference type="HAMAP-Rule" id="MF_00578"/>
    </source>
</evidence>
<dbReference type="NCBIfam" id="TIGR01434">
    <property type="entry name" value="glu_cys_ligase"/>
    <property type="match status" value="1"/>
</dbReference>
<gene>
    <name evidence="8" type="primary">gshA</name>
    <name evidence="11" type="ORF">BTA35_0204985</name>
</gene>
<evidence type="ECO:0000259" key="10">
    <source>
        <dbReference type="Pfam" id="PF04262"/>
    </source>
</evidence>
<accession>A0A1T1HGI2</accession>
<reference evidence="11" key="1">
    <citation type="submission" date="2017-02" db="EMBL/GenBank/DDBJ databases">
        <title>Draft Genome Sequence of the Salt Water Bacterium Oceanospirillum linum ATCC 11336.</title>
        <authorList>
            <person name="Trachtenberg A.M."/>
            <person name="Carney J.G."/>
            <person name="Linnane J.D."/>
            <person name="Rheaume B.A."/>
            <person name="Pitts N.L."/>
            <person name="Mykles D.L."/>
            <person name="Maclea K.S."/>
        </authorList>
    </citation>
    <scope>NUCLEOTIDE SEQUENCE [LARGE SCALE GENOMIC DNA]</scope>
    <source>
        <strain evidence="11">ATCC 11336</strain>
    </source>
</reference>
<dbReference type="PANTHER" id="PTHR38761">
    <property type="entry name" value="GLUTAMATE--CYSTEINE LIGASE"/>
    <property type="match status" value="1"/>
</dbReference>
<dbReference type="PANTHER" id="PTHR38761:SF1">
    <property type="entry name" value="GLUTAMATE--CYSTEINE LIGASE"/>
    <property type="match status" value="1"/>
</dbReference>
<comment type="pathway">
    <text evidence="1 8 9">Sulfur metabolism; glutathione biosynthesis; glutathione from L-cysteine and L-glutamate: step 1/2.</text>
</comment>
<evidence type="ECO:0000256" key="2">
    <source>
        <dbReference type="ARBA" id="ARBA00008772"/>
    </source>
</evidence>
<organism evidence="11 12">
    <name type="scientific">Oceanospirillum linum</name>
    <dbReference type="NCBI Taxonomy" id="966"/>
    <lineage>
        <taxon>Bacteria</taxon>
        <taxon>Pseudomonadati</taxon>
        <taxon>Pseudomonadota</taxon>
        <taxon>Gammaproteobacteria</taxon>
        <taxon>Oceanospirillales</taxon>
        <taxon>Oceanospirillaceae</taxon>
        <taxon>Oceanospirillum</taxon>
    </lineage>
</organism>
<evidence type="ECO:0000256" key="9">
    <source>
        <dbReference type="RuleBase" id="RU004391"/>
    </source>
</evidence>
<keyword evidence="5 8" id="KW-0547">Nucleotide-binding</keyword>
<feature type="domain" description="Glutamate--cysteine ligase" evidence="10">
    <location>
        <begin position="17"/>
        <end position="391"/>
    </location>
</feature>
<keyword evidence="3 8" id="KW-0436">Ligase</keyword>
<comment type="similarity">
    <text evidence="2 8">Belongs to the glutamate--cysteine ligase type 1 family. Type 1 subfamily.</text>
</comment>
<evidence type="ECO:0000256" key="3">
    <source>
        <dbReference type="ARBA" id="ARBA00022598"/>
    </source>
</evidence>
<evidence type="ECO:0000313" key="12">
    <source>
        <dbReference type="Proteomes" id="UP000190064"/>
    </source>
</evidence>
<dbReference type="GO" id="GO:0005829">
    <property type="term" value="C:cytosol"/>
    <property type="evidence" value="ECO:0007669"/>
    <property type="project" value="TreeGrafter"/>
</dbReference>
<dbReference type="EMBL" id="MTSD02000001">
    <property type="protein sequence ID" value="OOV88827.1"/>
    <property type="molecule type" value="Genomic_DNA"/>
</dbReference>
<dbReference type="InterPro" id="IPR006334">
    <property type="entry name" value="Glut_cys_ligase"/>
</dbReference>